<evidence type="ECO:0000313" key="2">
    <source>
        <dbReference type="Proteomes" id="UP001283361"/>
    </source>
</evidence>
<name>A0AAE1CLG8_9GAST</name>
<accession>A0AAE1CLG8</accession>
<evidence type="ECO:0000313" key="1">
    <source>
        <dbReference type="EMBL" id="KAK3707174.1"/>
    </source>
</evidence>
<proteinExistence type="predicted"/>
<sequence>MYPLSFLSMMQLLVSVEKKKHCLKGQRERMLPKMKGTGYRQISSVFYVITLCCCLSLNVQGRTLGNLRSGYDESQIRPCRWVLVFIQLIMTSLSTRAICCPRS</sequence>
<comment type="caution">
    <text evidence="1">The sequence shown here is derived from an EMBL/GenBank/DDBJ whole genome shotgun (WGS) entry which is preliminary data.</text>
</comment>
<gene>
    <name evidence="1" type="ORF">RRG08_028715</name>
</gene>
<protein>
    <submittedName>
        <fullName evidence="1">Uncharacterized protein</fullName>
    </submittedName>
</protein>
<keyword evidence="2" id="KW-1185">Reference proteome</keyword>
<dbReference type="EMBL" id="JAWDGP010007726">
    <property type="protein sequence ID" value="KAK3707174.1"/>
    <property type="molecule type" value="Genomic_DNA"/>
</dbReference>
<organism evidence="1 2">
    <name type="scientific">Elysia crispata</name>
    <name type="common">lettuce slug</name>
    <dbReference type="NCBI Taxonomy" id="231223"/>
    <lineage>
        <taxon>Eukaryota</taxon>
        <taxon>Metazoa</taxon>
        <taxon>Spiralia</taxon>
        <taxon>Lophotrochozoa</taxon>
        <taxon>Mollusca</taxon>
        <taxon>Gastropoda</taxon>
        <taxon>Heterobranchia</taxon>
        <taxon>Euthyneura</taxon>
        <taxon>Panpulmonata</taxon>
        <taxon>Sacoglossa</taxon>
        <taxon>Placobranchoidea</taxon>
        <taxon>Plakobranchidae</taxon>
        <taxon>Elysia</taxon>
    </lineage>
</organism>
<reference evidence="1" key="1">
    <citation type="journal article" date="2023" name="G3 (Bethesda)">
        <title>A reference genome for the long-term kleptoplast-retaining sea slug Elysia crispata morphotype clarki.</title>
        <authorList>
            <person name="Eastman K.E."/>
            <person name="Pendleton A.L."/>
            <person name="Shaikh M.A."/>
            <person name="Suttiyut T."/>
            <person name="Ogas R."/>
            <person name="Tomko P."/>
            <person name="Gavelis G."/>
            <person name="Widhalm J.R."/>
            <person name="Wisecaver J.H."/>
        </authorList>
    </citation>
    <scope>NUCLEOTIDE SEQUENCE</scope>
    <source>
        <strain evidence="1">ECLA1</strain>
    </source>
</reference>
<dbReference type="Proteomes" id="UP001283361">
    <property type="component" value="Unassembled WGS sequence"/>
</dbReference>
<dbReference type="AlphaFoldDB" id="A0AAE1CLG8"/>